<reference evidence="2 3" key="1">
    <citation type="journal article" date="2008" name="Nat. Biotechnol.">
        <title>Genome sequencing and analysis of the filamentous fungus Penicillium chrysogenum.</title>
        <authorList>
            <person name="van den Berg M.A."/>
            <person name="Albang R."/>
            <person name="Albermann K."/>
            <person name="Badger J.H."/>
            <person name="Daran J.-M."/>
            <person name="Driessen A.J.M."/>
            <person name="Garcia-Estrada C."/>
            <person name="Fedorova N.D."/>
            <person name="Harris D.M."/>
            <person name="Heijne W.H.M."/>
            <person name="Joardar V.S."/>
            <person name="Kiel J.A.K.W."/>
            <person name="Kovalchuk A."/>
            <person name="Martin J.F."/>
            <person name="Nierman W.C."/>
            <person name="Nijland J.G."/>
            <person name="Pronk J.T."/>
            <person name="Roubos J.A."/>
            <person name="van der Klei I.J."/>
            <person name="van Peij N.N.M.E."/>
            <person name="Veenhuis M."/>
            <person name="von Doehren H."/>
            <person name="Wagner C."/>
            <person name="Wortman J.R."/>
            <person name="Bovenberg R.A.L."/>
        </authorList>
    </citation>
    <scope>NUCLEOTIDE SEQUENCE [LARGE SCALE GENOMIC DNA]</scope>
    <source>
        <strain evidence="3">ATCC 28089 / DSM 1075 / NRRL 1951 / Wisconsin 54-1255</strain>
    </source>
</reference>
<dbReference type="EMBL" id="AM920436">
    <property type="protein sequence ID" value="CAP96652.1"/>
    <property type="molecule type" value="Genomic_DNA"/>
</dbReference>
<keyword evidence="3" id="KW-1185">Reference proteome</keyword>
<evidence type="ECO:0000256" key="1">
    <source>
        <dbReference type="SAM" id="MobiDB-lite"/>
    </source>
</evidence>
<proteinExistence type="predicted"/>
<dbReference type="AlphaFoldDB" id="B6HMW3"/>
<dbReference type="HOGENOM" id="CLU_2121858_0_0_1"/>
<protein>
    <submittedName>
        <fullName evidence="2">Uncharacterized protein</fullName>
    </submittedName>
</protein>
<organism evidence="2 3">
    <name type="scientific">Penicillium rubens (strain ATCC 28089 / DSM 1075 / NRRL 1951 / Wisconsin 54-1255)</name>
    <name type="common">Penicillium chrysogenum</name>
    <dbReference type="NCBI Taxonomy" id="500485"/>
    <lineage>
        <taxon>Eukaryota</taxon>
        <taxon>Fungi</taxon>
        <taxon>Dikarya</taxon>
        <taxon>Ascomycota</taxon>
        <taxon>Pezizomycotina</taxon>
        <taxon>Eurotiomycetes</taxon>
        <taxon>Eurotiomycetidae</taxon>
        <taxon>Eurotiales</taxon>
        <taxon>Aspergillaceae</taxon>
        <taxon>Penicillium</taxon>
        <taxon>Penicillium chrysogenum species complex</taxon>
    </lineage>
</organism>
<dbReference type="VEuPathDB" id="FungiDB:PCH_Pc21g17550"/>
<feature type="region of interest" description="Disordered" evidence="1">
    <location>
        <begin position="67"/>
        <end position="88"/>
    </location>
</feature>
<dbReference type="OrthoDB" id="10404473at2759"/>
<dbReference type="OMA" id="VNSGRIM"/>
<sequence length="114" mass="12791">MGPETSPAVHEYLRKVGIRGEPIRRDHAIPLFRVMQPVNSGQIIYSDWLVAPEWAAQLYALGIARHLDPPSADENSQGKRAAPADVDRHCDWLVSDPEPRKFGMFESLKSERSG</sequence>
<dbReference type="Proteomes" id="UP000000724">
    <property type="component" value="Contig Pc00c21"/>
</dbReference>
<evidence type="ECO:0000313" key="3">
    <source>
        <dbReference type="Proteomes" id="UP000000724"/>
    </source>
</evidence>
<evidence type="ECO:0000313" key="2">
    <source>
        <dbReference type="EMBL" id="CAP96652.1"/>
    </source>
</evidence>
<name>B6HMW3_PENRW</name>
<accession>B6HMW3</accession>
<gene>
    <name evidence="2" type="ORF">Pc21g17550</name>
    <name evidence="2" type="ORF">PCH_Pc21g17550</name>
</gene>